<keyword evidence="4 5" id="KW-0413">Isomerase</keyword>
<evidence type="ECO:0000259" key="6">
    <source>
        <dbReference type="Pfam" id="PF01509"/>
    </source>
</evidence>
<dbReference type="EMBL" id="UFWZ01000001">
    <property type="protein sequence ID" value="SUY47007.1"/>
    <property type="molecule type" value="Genomic_DNA"/>
</dbReference>
<keyword evidence="8" id="KW-0456">Lyase</keyword>
<evidence type="ECO:0000259" key="7">
    <source>
        <dbReference type="Pfam" id="PF16198"/>
    </source>
</evidence>
<dbReference type="GO" id="GO:0003723">
    <property type="term" value="F:RNA binding"/>
    <property type="evidence" value="ECO:0007669"/>
    <property type="project" value="InterPro"/>
</dbReference>
<dbReference type="Pfam" id="PF16198">
    <property type="entry name" value="TruB_C_2"/>
    <property type="match status" value="1"/>
</dbReference>
<evidence type="ECO:0000313" key="9">
    <source>
        <dbReference type="Proteomes" id="UP000254664"/>
    </source>
</evidence>
<keyword evidence="9" id="KW-1185">Reference proteome</keyword>
<dbReference type="InterPro" id="IPR032819">
    <property type="entry name" value="TruB_C"/>
</dbReference>
<dbReference type="PANTHER" id="PTHR13767:SF2">
    <property type="entry name" value="PSEUDOURIDYLATE SYNTHASE TRUB1"/>
    <property type="match status" value="1"/>
</dbReference>
<feature type="domain" description="tRNA pseudouridylate synthase B C-terminal" evidence="7">
    <location>
        <begin position="172"/>
        <end position="226"/>
    </location>
</feature>
<dbReference type="InterPro" id="IPR014780">
    <property type="entry name" value="tRNA_psdUridine_synth_TruB"/>
</dbReference>
<accession>A0A381J9C8</accession>
<gene>
    <name evidence="5 8" type="primary">truB</name>
    <name evidence="8" type="ORF">NCTC9836_01332</name>
</gene>
<comment type="catalytic activity">
    <reaction evidence="1 5">
        <text>uridine(55) in tRNA = pseudouridine(55) in tRNA</text>
        <dbReference type="Rhea" id="RHEA:42532"/>
        <dbReference type="Rhea" id="RHEA-COMP:10101"/>
        <dbReference type="Rhea" id="RHEA-COMP:10102"/>
        <dbReference type="ChEBI" id="CHEBI:65314"/>
        <dbReference type="ChEBI" id="CHEBI:65315"/>
        <dbReference type="EC" id="5.4.99.25"/>
    </reaction>
</comment>
<dbReference type="CDD" id="cd02573">
    <property type="entry name" value="PseudoU_synth_EcTruB"/>
    <property type="match status" value="1"/>
</dbReference>
<evidence type="ECO:0000256" key="1">
    <source>
        <dbReference type="ARBA" id="ARBA00000385"/>
    </source>
</evidence>
<proteinExistence type="inferred from homology"/>
<dbReference type="Gene3D" id="3.30.2350.10">
    <property type="entry name" value="Pseudouridine synthase"/>
    <property type="match status" value="1"/>
</dbReference>
<dbReference type="PANTHER" id="PTHR13767">
    <property type="entry name" value="TRNA-PSEUDOURIDINE SYNTHASE"/>
    <property type="match status" value="1"/>
</dbReference>
<dbReference type="SUPFAM" id="SSF55120">
    <property type="entry name" value="Pseudouridine synthase"/>
    <property type="match status" value="1"/>
</dbReference>
<feature type="active site" description="Nucleophile" evidence="5">
    <location>
        <position position="38"/>
    </location>
</feature>
<sequence>MNGVINIYKPEGMTSFDAVRKVRHISKEKKVGHIGTLDPLAKGVLPICIGKATKIVEYLMSESKVYNVELELGLETDTYDREGKITSKKPTEHIKEKDVRTIIESFVGESYQEPPMYSALKVNGKKLYDLAREGIEIEREKRKINIECIEIEEINMPFVTFKVICSKGTYIRSLCKDIGSLLNCGAMMSKLERESTGNFVKSKSINVLELTEENIKEYLLPMESVLDYPTIEVSDRFSSLLINGVSIKDPSLTKEVLIENKRYKVYNNLNFIGIGSKFTSGFKIVKLLI</sequence>
<evidence type="ECO:0000256" key="2">
    <source>
        <dbReference type="ARBA" id="ARBA00005642"/>
    </source>
</evidence>
<feature type="domain" description="Pseudouridine synthase II N-terminal" evidence="6">
    <location>
        <begin position="23"/>
        <end position="171"/>
    </location>
</feature>
<dbReference type="GO" id="GO:0016829">
    <property type="term" value="F:lyase activity"/>
    <property type="evidence" value="ECO:0007669"/>
    <property type="project" value="UniProtKB-KW"/>
</dbReference>
<name>A0A381J9C8_9CLOT</name>
<evidence type="ECO:0000256" key="3">
    <source>
        <dbReference type="ARBA" id="ARBA00022694"/>
    </source>
</evidence>
<evidence type="ECO:0000313" key="8">
    <source>
        <dbReference type="EMBL" id="SUY47007.1"/>
    </source>
</evidence>
<dbReference type="InterPro" id="IPR002501">
    <property type="entry name" value="PsdUridine_synth_N"/>
</dbReference>
<keyword evidence="3 5" id="KW-0819">tRNA processing</keyword>
<dbReference type="Pfam" id="PF01509">
    <property type="entry name" value="TruB_N"/>
    <property type="match status" value="1"/>
</dbReference>
<dbReference type="NCBIfam" id="TIGR00431">
    <property type="entry name" value="TruB"/>
    <property type="match status" value="1"/>
</dbReference>
<comment type="similarity">
    <text evidence="2 5">Belongs to the pseudouridine synthase TruB family. Type 1 subfamily.</text>
</comment>
<reference evidence="8 9" key="1">
    <citation type="submission" date="2018-06" db="EMBL/GenBank/DDBJ databases">
        <authorList>
            <consortium name="Pathogen Informatics"/>
            <person name="Doyle S."/>
        </authorList>
    </citation>
    <scope>NUCLEOTIDE SEQUENCE [LARGE SCALE GENOMIC DNA]</scope>
    <source>
        <strain evidence="8 9">NCTC9836</strain>
    </source>
</reference>
<evidence type="ECO:0000256" key="5">
    <source>
        <dbReference type="HAMAP-Rule" id="MF_01080"/>
    </source>
</evidence>
<comment type="function">
    <text evidence="5">Responsible for synthesis of pseudouridine from uracil-55 in the psi GC loop of transfer RNAs.</text>
</comment>
<dbReference type="HAMAP" id="MF_01080">
    <property type="entry name" value="TruB_bact"/>
    <property type="match status" value="1"/>
</dbReference>
<dbReference type="RefSeq" id="WP_115641015.1">
    <property type="nucleotide sequence ID" value="NZ_UFWZ01000001.1"/>
</dbReference>
<dbReference type="GO" id="GO:0031119">
    <property type="term" value="P:tRNA pseudouridine synthesis"/>
    <property type="evidence" value="ECO:0007669"/>
    <property type="project" value="UniProtKB-UniRule"/>
</dbReference>
<dbReference type="Proteomes" id="UP000254664">
    <property type="component" value="Unassembled WGS sequence"/>
</dbReference>
<evidence type="ECO:0000256" key="4">
    <source>
        <dbReference type="ARBA" id="ARBA00023235"/>
    </source>
</evidence>
<protein>
    <recommendedName>
        <fullName evidence="5">tRNA pseudouridine synthase B</fullName>
        <ecNumber evidence="5">5.4.99.25</ecNumber>
    </recommendedName>
    <alternativeName>
        <fullName evidence="5">tRNA pseudouridine(55) synthase</fullName>
        <shortName evidence="5">Psi55 synthase</shortName>
    </alternativeName>
    <alternativeName>
        <fullName evidence="5">tRNA pseudouridylate synthase</fullName>
    </alternativeName>
    <alternativeName>
        <fullName evidence="5">tRNA-uridine isomerase</fullName>
    </alternativeName>
</protein>
<dbReference type="GO" id="GO:0160148">
    <property type="term" value="F:tRNA pseudouridine(55) synthase activity"/>
    <property type="evidence" value="ECO:0007669"/>
    <property type="project" value="UniProtKB-EC"/>
</dbReference>
<dbReference type="AlphaFoldDB" id="A0A381J9C8"/>
<organism evidence="8 9">
    <name type="scientific">Clostridium putrefaciens</name>
    <dbReference type="NCBI Taxonomy" id="99675"/>
    <lineage>
        <taxon>Bacteria</taxon>
        <taxon>Bacillati</taxon>
        <taxon>Bacillota</taxon>
        <taxon>Clostridia</taxon>
        <taxon>Eubacteriales</taxon>
        <taxon>Clostridiaceae</taxon>
        <taxon>Clostridium</taxon>
    </lineage>
</organism>
<dbReference type="EC" id="5.4.99.25" evidence="5"/>
<dbReference type="OrthoDB" id="9802309at2"/>
<dbReference type="GO" id="GO:1990481">
    <property type="term" value="P:mRNA pseudouridine synthesis"/>
    <property type="evidence" value="ECO:0007669"/>
    <property type="project" value="TreeGrafter"/>
</dbReference>
<dbReference type="InterPro" id="IPR020103">
    <property type="entry name" value="PsdUridine_synth_cat_dom_sf"/>
</dbReference>